<protein>
    <submittedName>
        <fullName evidence="1">Uncharacterized protein</fullName>
    </submittedName>
</protein>
<keyword evidence="2" id="KW-1185">Reference proteome</keyword>
<reference evidence="1" key="1">
    <citation type="submission" date="2023-01" db="EMBL/GenBank/DDBJ databases">
        <title>Draft genome sequence of Nocardiopsis sp. LSu2-4 isolated from halophytes.</title>
        <authorList>
            <person name="Duangmal K."/>
            <person name="Chantavorakit T."/>
        </authorList>
    </citation>
    <scope>NUCLEOTIDE SEQUENCE</scope>
    <source>
        <strain evidence="1">LSu2-4</strain>
    </source>
</reference>
<organism evidence="1 2">
    <name type="scientific">Nocardiopsis suaedae</name>
    <dbReference type="NCBI Taxonomy" id="3018444"/>
    <lineage>
        <taxon>Bacteria</taxon>
        <taxon>Bacillati</taxon>
        <taxon>Actinomycetota</taxon>
        <taxon>Actinomycetes</taxon>
        <taxon>Streptosporangiales</taxon>
        <taxon>Nocardiopsidaceae</taxon>
        <taxon>Nocardiopsis</taxon>
    </lineage>
</organism>
<dbReference type="Proteomes" id="UP001165685">
    <property type="component" value="Unassembled WGS sequence"/>
</dbReference>
<comment type="caution">
    <text evidence="1">The sequence shown here is derived from an EMBL/GenBank/DDBJ whole genome shotgun (WGS) entry which is preliminary data.</text>
</comment>
<name>A0ABT4TTG7_9ACTN</name>
<sequence>MVARTPERIVQDMSERRGRGAKLRAKLEKNRDRNWLLALTTHSFGKFAEKQRLSDLEKTLVSAFLDNGYTEEELRTLGEASELMPQNVRQDVYPGRFARLDVKSSYSFDDLRKDAPDIVRSTLAMPNLTVVDADEAHKAKVSAKELPRLNKRAVAEYGAEFLVVQAPSVSAAAAPNGFFTIKATEFRCNDETGADFWGSDEPYWIFATLAEGTTVTTKSRTFGDVDSGDRRTFSAADGNIWGPNGGAQRFPEGQIGTMIQLWEHDHGDPEKIRKGVAAAFAAAAGVLAASGVAAWIGAVVAGVGAVVHELLAFLDDDLIGEQTFVFHTTTLAKQVRNVGDTQTMTRRFTDGDGDYTLTIVTTRTGN</sequence>
<dbReference type="EMBL" id="JAQFWP010000068">
    <property type="protein sequence ID" value="MDA2807977.1"/>
    <property type="molecule type" value="Genomic_DNA"/>
</dbReference>
<proteinExistence type="predicted"/>
<accession>A0ABT4TTG7</accession>
<gene>
    <name evidence="1" type="ORF">O4U47_25925</name>
</gene>
<evidence type="ECO:0000313" key="1">
    <source>
        <dbReference type="EMBL" id="MDA2807977.1"/>
    </source>
</evidence>
<dbReference type="RefSeq" id="WP_270680595.1">
    <property type="nucleotide sequence ID" value="NZ_JAQFWP010000068.1"/>
</dbReference>
<evidence type="ECO:0000313" key="2">
    <source>
        <dbReference type="Proteomes" id="UP001165685"/>
    </source>
</evidence>